<dbReference type="Proteomes" id="UP000244905">
    <property type="component" value="Unassembled WGS sequence"/>
</dbReference>
<keyword evidence="2" id="KW-1185">Reference proteome</keyword>
<reference evidence="2" key="1">
    <citation type="submission" date="2018-02" db="EMBL/GenBank/DDBJ databases">
        <authorList>
            <person name="Clavel T."/>
            <person name="Strowig T."/>
        </authorList>
    </citation>
    <scope>NUCLEOTIDE SEQUENCE [LARGE SCALE GENOMIC DNA]</scope>
    <source>
        <strain evidence="2">DSM 103720</strain>
    </source>
</reference>
<evidence type="ECO:0008006" key="3">
    <source>
        <dbReference type="Google" id="ProtNLM"/>
    </source>
</evidence>
<organism evidence="1 2">
    <name type="scientific">Duncaniella muris</name>
    <dbReference type="NCBI Taxonomy" id="2094150"/>
    <lineage>
        <taxon>Bacteria</taxon>
        <taxon>Pseudomonadati</taxon>
        <taxon>Bacteroidota</taxon>
        <taxon>Bacteroidia</taxon>
        <taxon>Bacteroidales</taxon>
        <taxon>Muribaculaceae</taxon>
        <taxon>Duncaniella</taxon>
    </lineage>
</organism>
<dbReference type="Gene3D" id="2.60.120.200">
    <property type="match status" value="1"/>
</dbReference>
<evidence type="ECO:0000313" key="1">
    <source>
        <dbReference type="EMBL" id="PWB04147.1"/>
    </source>
</evidence>
<evidence type="ECO:0000313" key="2">
    <source>
        <dbReference type="Proteomes" id="UP000244905"/>
    </source>
</evidence>
<dbReference type="Gene3D" id="2.60.40.10">
    <property type="entry name" value="Immunoglobulins"/>
    <property type="match status" value="1"/>
</dbReference>
<name>A0A2V1IMP6_9BACT</name>
<dbReference type="EMBL" id="PUEC01000002">
    <property type="protein sequence ID" value="PWB04147.1"/>
    <property type="molecule type" value="Genomic_DNA"/>
</dbReference>
<dbReference type="InterPro" id="IPR013783">
    <property type="entry name" value="Ig-like_fold"/>
</dbReference>
<dbReference type="SUPFAM" id="SSF49265">
    <property type="entry name" value="Fibronectin type III"/>
    <property type="match status" value="1"/>
</dbReference>
<sequence length="729" mass="78173">MLSFSAYGADIFENWEEKSSFGPATNGGTSAVKGKSPLTDIEYSFVRACKSVPGQAAIPAFLSIANRAGAYVEFALPINCKEIKIKTTSNIASTCKINVLAGGTTIESAYAVGEADKEYSIAIPEEYRKAGTLYRIARNAGNNLFAGFTYIEDAAEEPQGITLPYSLTFDEPEKVEGYTSVCPYDRPKFAYIAKGVSPVYSGFNCVASKNLFSSNDIEYKDSWFISPAIKLEAGKKYIVKYTVGVTNQERAALGIFYGTEATAEAMTGTALEVTHYRGNGLLEGQLFTVSGTIAPEATGAYNIGFYDNTDKYCSARTILTDISVTEAASGEMPAEPTDFTAVADKDGALSVALSAKAPTVDAEGNTLNELTALEFLRGTTVIETIENPTPGETYTYIDNEAVHGNSTYGVRAVNSAGNSNVVSQDVKAGLEIPNPPTDVAAHQSVAGSIKVTWHRPESGIFGAGFGNLSLIKTKVEVYDGDTLIKTFEDLSGEDADLEINDGTADQKFYSLKVYAVTSGGPSLPVEVNAVPVGKPVALPYSEDFAGAVPAQLLYANNNENYTASWSFKDGYAFFTGRSYGSLASLYSGLISIPAESKKVALTLEYSNDARSYTGSVLSVLVNADGEWVELKSEEAPKEYTLMSVDLSEYAGKDIQYALRGKGGQYSYYIDVKNIKIADEEESGIDSIIADEAEGEAVYYDLMGRRVANPSAGKIYIKVLNGKAFRVLVK</sequence>
<dbReference type="AlphaFoldDB" id="A0A2V1IMP6"/>
<accession>A0A2V1IMP6</accession>
<gene>
    <name evidence="1" type="ORF">C5O23_00895</name>
</gene>
<proteinExistence type="predicted"/>
<dbReference type="InterPro" id="IPR036116">
    <property type="entry name" value="FN3_sf"/>
</dbReference>
<comment type="caution">
    <text evidence="1">The sequence shown here is derived from an EMBL/GenBank/DDBJ whole genome shotgun (WGS) entry which is preliminary data.</text>
</comment>
<protein>
    <recommendedName>
        <fullName evidence="3">Fibronectin type III domain-containing protein</fullName>
    </recommendedName>
</protein>